<gene>
    <name evidence="1" type="ORF">MED297_15415</name>
</gene>
<dbReference type="RefSeq" id="WP_008043204.1">
    <property type="nucleotide sequence ID" value="NZ_CH724150.1"/>
</dbReference>
<reference evidence="1 2" key="1">
    <citation type="submission" date="2006-02" db="EMBL/GenBank/DDBJ databases">
        <authorList>
            <person name="Pinhassi J."/>
            <person name="Pedros-Alio C."/>
            <person name="Ferriera S."/>
            <person name="Johnson J."/>
            <person name="Kravitz S."/>
            <person name="Halpern A."/>
            <person name="Remington K."/>
            <person name="Beeson K."/>
            <person name="Tran B."/>
            <person name="Rogers Y.-H."/>
            <person name="Friedman R."/>
            <person name="Venter J.C."/>
        </authorList>
    </citation>
    <scope>NUCLEOTIDE SEQUENCE [LARGE SCALE GENOMIC DNA]</scope>
    <source>
        <strain evidence="1 2">MED297</strain>
    </source>
</reference>
<keyword evidence="2" id="KW-1185">Reference proteome</keyword>
<organism evidence="1 2">
    <name type="scientific">Reinekea blandensis MED297</name>
    <dbReference type="NCBI Taxonomy" id="314283"/>
    <lineage>
        <taxon>Bacteria</taxon>
        <taxon>Pseudomonadati</taxon>
        <taxon>Pseudomonadota</taxon>
        <taxon>Gammaproteobacteria</taxon>
        <taxon>Oceanospirillales</taxon>
        <taxon>Saccharospirillaceae</taxon>
        <taxon>Reinekea</taxon>
    </lineage>
</organism>
<comment type="caution">
    <text evidence="1">The sequence shown here is derived from an EMBL/GenBank/DDBJ whole genome shotgun (WGS) entry which is preliminary data.</text>
</comment>
<protein>
    <submittedName>
        <fullName evidence="1">Uncharacterized protein</fullName>
    </submittedName>
</protein>
<accession>A4BIZ8</accession>
<dbReference type="EMBL" id="AAOE01000029">
    <property type="protein sequence ID" value="EAR07931.1"/>
    <property type="molecule type" value="Genomic_DNA"/>
</dbReference>
<evidence type="ECO:0000313" key="1">
    <source>
        <dbReference type="EMBL" id="EAR07931.1"/>
    </source>
</evidence>
<dbReference type="OrthoDB" id="6367287at2"/>
<dbReference type="HOGENOM" id="CLU_117593_1_0_6"/>
<name>A4BIZ8_9GAMM</name>
<dbReference type="Proteomes" id="UP000005953">
    <property type="component" value="Unassembled WGS sequence"/>
</dbReference>
<proteinExistence type="predicted"/>
<dbReference type="AlphaFoldDB" id="A4BIZ8"/>
<evidence type="ECO:0000313" key="2">
    <source>
        <dbReference type="Proteomes" id="UP000005953"/>
    </source>
</evidence>
<dbReference type="STRING" id="314283.MED297_15415"/>
<sequence length="164" mass="19024">MKIPTFIAFEVTDVETGYPYAIAWSLPDGQYKSVLVKPEDDWLIDFEMGQYNPDAPPLQDLLDKGESVLDILKEWDQDFEDGELFCQDPVLAQYCLDLMFEAYNKECDYDVISEYDCYDNIDNMDLDDQRRWIMDTEGLSAANCEDAVKAMIFLYARTGEDEQI</sequence>